<dbReference type="GO" id="GO:0022857">
    <property type="term" value="F:transmembrane transporter activity"/>
    <property type="evidence" value="ECO:0007669"/>
    <property type="project" value="InterPro"/>
</dbReference>
<organism evidence="8">
    <name type="scientific">Tetraselmis sp. GSL018</name>
    <dbReference type="NCBI Taxonomy" id="582737"/>
    <lineage>
        <taxon>Eukaryota</taxon>
        <taxon>Viridiplantae</taxon>
        <taxon>Chlorophyta</taxon>
        <taxon>core chlorophytes</taxon>
        <taxon>Chlorodendrophyceae</taxon>
        <taxon>Chlorodendrales</taxon>
        <taxon>Chlorodendraceae</taxon>
        <taxon>Tetraselmis</taxon>
    </lineage>
</organism>
<reference evidence="8" key="1">
    <citation type="submission" date="2014-05" db="EMBL/GenBank/DDBJ databases">
        <title>The transcriptome of the halophilic microalga Tetraselmis sp. GSL018 isolated from the Great Salt Lake, Utah.</title>
        <authorList>
            <person name="Jinkerson R.E."/>
            <person name="D'Adamo S."/>
            <person name="Posewitz M.C."/>
        </authorList>
    </citation>
    <scope>NUCLEOTIDE SEQUENCE</scope>
    <source>
        <strain evidence="8">GSL018</strain>
    </source>
</reference>
<dbReference type="EMBL" id="GBEZ01020880">
    <property type="protein sequence ID" value="JAC65824.1"/>
    <property type="molecule type" value="Transcribed_RNA"/>
</dbReference>
<evidence type="ECO:0000259" key="7">
    <source>
        <dbReference type="PROSITE" id="PS50850"/>
    </source>
</evidence>
<name>A0A061R4Z2_9CHLO</name>
<dbReference type="PANTHER" id="PTHR21576:SF158">
    <property type="entry name" value="RIBOSOMAL RNA-PROCESSING PROTEIN 12-LIKE CONSERVED DOMAIN-CONTAINING PROTEIN"/>
    <property type="match status" value="1"/>
</dbReference>
<evidence type="ECO:0000313" key="8">
    <source>
        <dbReference type="EMBL" id="JAC65824.1"/>
    </source>
</evidence>
<feature type="transmembrane region" description="Helical" evidence="6">
    <location>
        <begin position="333"/>
        <end position="352"/>
    </location>
</feature>
<comment type="subcellular location">
    <subcellularLocation>
        <location evidence="1">Membrane</location>
        <topology evidence="1">Multi-pass membrane protein</topology>
    </subcellularLocation>
</comment>
<dbReference type="PANTHER" id="PTHR21576">
    <property type="entry name" value="UNCHARACTERIZED NODULIN-LIKE PROTEIN"/>
    <property type="match status" value="1"/>
</dbReference>
<dbReference type="Pfam" id="PF06813">
    <property type="entry name" value="Nodulin-like"/>
    <property type="match status" value="1"/>
</dbReference>
<feature type="transmembrane region" description="Helical" evidence="6">
    <location>
        <begin position="358"/>
        <end position="377"/>
    </location>
</feature>
<dbReference type="InterPro" id="IPR010658">
    <property type="entry name" value="Nodulin-like"/>
</dbReference>
<keyword evidence="3 6" id="KW-1133">Transmembrane helix</keyword>
<dbReference type="InterPro" id="IPR036259">
    <property type="entry name" value="MFS_trans_sf"/>
</dbReference>
<feature type="transmembrane region" description="Helical" evidence="6">
    <location>
        <begin position="109"/>
        <end position="130"/>
    </location>
</feature>
<dbReference type="InterPro" id="IPR020846">
    <property type="entry name" value="MFS_dom"/>
</dbReference>
<protein>
    <submittedName>
        <fullName evidence="8">Mfs general substrate transporter</fullName>
    </submittedName>
</protein>
<feature type="transmembrane region" description="Helical" evidence="6">
    <location>
        <begin position="436"/>
        <end position="454"/>
    </location>
</feature>
<sequence length="463" mass="47984">MDGDRDNLSNSDLEQRPLREDAECSAHLPPQNQSSTDVGAPHVIGACVAAFCMLCSGTLYAFGAYSDNLKAALGWTQLQMEIVGYMGDCGVYVSGPITGSIQDLYGPRVACGVAAVLFIVGYGGIALALTTGAFRSHIVFGILLYLAGAGSGLMYVSSLSSNILLFPERYRGKLVGALVSLFGLSALFYTTIYHALLGGQDPARLLTLLAVACGSAAVLGFAGLPRVLRAVGRMRWDSAPSESRSLTQSVKSIGDRFGVLFASGSYWMLLAIFTMVAGNGLMIINNLGSIAGSVAPASGPSLKATLVSMTSACNCVGRLASGVISDLLPWRRGTFFMIGAGIFASAIGIALATETPGVLYLMVVGVGVAYGILWAIMPTCVSEIFGAESFGQNWGCMLMAPAAGALIFNTLAGAVYDARGSGEGVCLGWRCFRPSLAVAMCCCGIAIAVAVAVTPRTRRGNGS</sequence>
<keyword evidence="4 6" id="KW-0472">Membrane</keyword>
<evidence type="ECO:0000256" key="5">
    <source>
        <dbReference type="SAM" id="MobiDB-lite"/>
    </source>
</evidence>
<dbReference type="AlphaFoldDB" id="A0A061R4Z2"/>
<feature type="transmembrane region" description="Helical" evidence="6">
    <location>
        <begin position="398"/>
        <end position="416"/>
    </location>
</feature>
<feature type="transmembrane region" description="Helical" evidence="6">
    <location>
        <begin position="136"/>
        <end position="156"/>
    </location>
</feature>
<feature type="domain" description="Major facilitator superfamily (MFS) profile" evidence="7">
    <location>
        <begin position="264"/>
        <end position="463"/>
    </location>
</feature>
<proteinExistence type="predicted"/>
<evidence type="ECO:0000256" key="6">
    <source>
        <dbReference type="SAM" id="Phobius"/>
    </source>
</evidence>
<feature type="region of interest" description="Disordered" evidence="5">
    <location>
        <begin position="1"/>
        <end position="36"/>
    </location>
</feature>
<accession>A0A061R4Z2</accession>
<dbReference type="GO" id="GO:0016020">
    <property type="term" value="C:membrane"/>
    <property type="evidence" value="ECO:0007669"/>
    <property type="project" value="UniProtKB-SubCell"/>
</dbReference>
<feature type="compositionally biased region" description="Basic and acidic residues" evidence="5">
    <location>
        <begin position="1"/>
        <end position="24"/>
    </location>
</feature>
<feature type="transmembrane region" description="Helical" evidence="6">
    <location>
        <begin position="266"/>
        <end position="284"/>
    </location>
</feature>
<dbReference type="Gene3D" id="1.20.1250.20">
    <property type="entry name" value="MFS general substrate transporter like domains"/>
    <property type="match status" value="2"/>
</dbReference>
<feature type="transmembrane region" description="Helical" evidence="6">
    <location>
        <begin position="177"/>
        <end position="197"/>
    </location>
</feature>
<keyword evidence="2 6" id="KW-0812">Transmembrane</keyword>
<evidence type="ECO:0000256" key="3">
    <source>
        <dbReference type="ARBA" id="ARBA00022989"/>
    </source>
</evidence>
<dbReference type="Pfam" id="PF23262">
    <property type="entry name" value="NFD4_C"/>
    <property type="match status" value="1"/>
</dbReference>
<dbReference type="SUPFAM" id="SSF103473">
    <property type="entry name" value="MFS general substrate transporter"/>
    <property type="match status" value="1"/>
</dbReference>
<evidence type="ECO:0000256" key="1">
    <source>
        <dbReference type="ARBA" id="ARBA00004141"/>
    </source>
</evidence>
<gene>
    <name evidence="8" type="ORF">TSPGSL018_15171</name>
</gene>
<dbReference type="PROSITE" id="PS50850">
    <property type="entry name" value="MFS"/>
    <property type="match status" value="1"/>
</dbReference>
<evidence type="ECO:0000256" key="2">
    <source>
        <dbReference type="ARBA" id="ARBA00022692"/>
    </source>
</evidence>
<feature type="transmembrane region" description="Helical" evidence="6">
    <location>
        <begin position="203"/>
        <end position="224"/>
    </location>
</feature>
<dbReference type="InterPro" id="IPR056555">
    <property type="entry name" value="NFD4_C"/>
</dbReference>
<evidence type="ECO:0000256" key="4">
    <source>
        <dbReference type="ARBA" id="ARBA00023136"/>
    </source>
</evidence>
<feature type="transmembrane region" description="Helical" evidence="6">
    <location>
        <begin position="43"/>
        <end position="62"/>
    </location>
</feature>